<evidence type="ECO:0000256" key="6">
    <source>
        <dbReference type="SAM" id="SignalP"/>
    </source>
</evidence>
<keyword evidence="9" id="KW-0675">Receptor</keyword>
<organism evidence="9 11">
    <name type="scientific">Sphingomonas paucimobilis</name>
    <name type="common">Pseudomonas paucimobilis</name>
    <dbReference type="NCBI Taxonomy" id="13689"/>
    <lineage>
        <taxon>Bacteria</taxon>
        <taxon>Pseudomonadati</taxon>
        <taxon>Pseudomonadota</taxon>
        <taxon>Alphaproteobacteria</taxon>
        <taxon>Sphingomonadales</taxon>
        <taxon>Sphingomonadaceae</taxon>
        <taxon>Sphingomonas</taxon>
    </lineage>
</organism>
<evidence type="ECO:0000256" key="2">
    <source>
        <dbReference type="ARBA" id="ARBA00023136"/>
    </source>
</evidence>
<evidence type="ECO:0000256" key="5">
    <source>
        <dbReference type="SAM" id="MobiDB-lite"/>
    </source>
</evidence>
<dbReference type="InterPro" id="IPR036942">
    <property type="entry name" value="Beta-barrel_TonB_sf"/>
</dbReference>
<name>A0A7Y2KU26_SPHPI</name>
<dbReference type="EMBL" id="CP065713">
    <property type="protein sequence ID" value="QPT10659.1"/>
    <property type="molecule type" value="Genomic_DNA"/>
</dbReference>
<reference evidence="9 11" key="1">
    <citation type="submission" date="2020-05" db="EMBL/GenBank/DDBJ databases">
        <title>Draft Genome Sequences of Sphingomonas sp. Isolated from the International Space Station.</title>
        <authorList>
            <person name="Bijlani S."/>
            <person name="Singh N.K."/>
            <person name="Mason C.E."/>
            <person name="Wang C.C."/>
            <person name="Venkateswaran K."/>
        </authorList>
    </citation>
    <scope>NUCLEOTIDE SEQUENCE [LARGE SCALE GENOMIC DNA]</scope>
    <source>
        <strain evidence="9 11">FKI-L5-BR-P1</strain>
    </source>
</reference>
<reference evidence="10 12" key="2">
    <citation type="submission" date="2020-12" db="EMBL/GenBank/DDBJ databases">
        <title>FDA dAtabase for Regulatory Grade micrObial Sequences (FDA-ARGOS): Supporting development and validation of Infectious Disease Dx tests.</title>
        <authorList>
            <person name="Sproer C."/>
            <person name="Gronow S."/>
            <person name="Severitt S."/>
            <person name="Schroder I."/>
            <person name="Tallon L."/>
            <person name="Sadzewicz L."/>
            <person name="Zhao X."/>
            <person name="Boylan J."/>
            <person name="Ott S."/>
            <person name="Bowen H."/>
            <person name="Vavikolanu K."/>
            <person name="Mehta A."/>
            <person name="Aluvathingal J."/>
            <person name="Nadendla S."/>
            <person name="Lowell S."/>
            <person name="Myers T."/>
            <person name="Yan Y."/>
            <person name="Sichtig H."/>
        </authorList>
    </citation>
    <scope>NUCLEOTIDE SEQUENCE [LARGE SCALE GENOMIC DNA]</scope>
    <source>
        <strain evidence="10 12">FDAARGOS_881</strain>
    </source>
</reference>
<accession>A0A7Y2KU26</accession>
<sequence length="1188" mass="127051">MRTVAPSTCNANRFHRLMFSASAGALCIAALSTPAIAQAETSQSTAESGQSTTSPTGAVAGQGTAGSATPRTSASVQTASAQPAAGDESSENEVVVTGIRQSLANAQSIKRNSDTVVDAITASDIGALPDRSVTEALQRVPGVSISRFAAANDPDHFSVEGSGVAVRGLTFVRSEFNGRDTFSAGIGGQAINFSDVPAELLGSVEVYKNATAELIEGGLAGTVNLNTRKPFDNKGFHAGFTAEANYGDFKKKWSPTGSLLLSNTWDTGIGRFGLLGNVSYSRVRSRADSVRITNIQTRDNTLALAANSTTAQNCRNPLPGTADQTTLPVGGSTGFACGAAGTNGADGFLDPASLRYAPIGGQFATQEFDRKRDGVALAGQWQSNDERTLLTAQFLRTHTVNNTSERTFETAPDLSEYNTYPVGCVQNNAGPNNSTIAQCPTGTTKNYVYDANGLFQSGYITAPGNGYRSACSGQATCWVPTGGTQQSLARGMTRDENTVTDFGLNLKTQLDDHWSVNLDGDYTRAKKTSTDLRVFGSTFADSELDLSGSLPVVTPHKPSTLQASWATPNPTLNQQTDAQYFANRNVQFWRAAMDHLEESVGREYAFKADVDYKFDDGSFFTHAKFGARYADRSSQVRYSTYNWGALSEVWGGGSNPVSFADQPANTSFYSFPNFFRGATNGPSGAYYYDGNLTGQYAESTAFFNSIGKVWQQRVREAARTSAITAALNAGQTQAQANAAGDLAFTNASPPTVFTPAGQRAGVVAGTPYLPSEIQNVTQQDKNLYAQVNFATPGDLFPGVRMSGNIGVRYVLTDLSSAGEIGAPTTDQTGTRDPFASRCAPQPVTQNGQPVLQNGQPLFAVPQGICQLGQAGYNAVQQFSTGATSPDTARNQYHYWLPSMNLKFGLGRDVVLRLAASKVMTRPDFANIRNFLQLGFDANSGQITATAGNPYLKPATAWQFDATVEWYFARVGQLSFDVFYKSVKDFFYQSLTNRTITSNGITQSVLVRGPANYEGTGKIKGFEAAYQQTFDFLPGFLNGFGASGSYTYIDSSGLPNSFLNGGAPANTSNIKPGNIPLEGLSRHTVNAALFYEKGPVSLRAAYNWRSKYLLTPADVIFPYTSIYQDAGGQLDASAFINLNKYLKIGVQGVNLANQVVRTQQAYISGSTETAPRSYIVNDRRFSFALRGTF</sequence>
<keyword evidence="6" id="KW-0732">Signal</keyword>
<evidence type="ECO:0000256" key="3">
    <source>
        <dbReference type="ARBA" id="ARBA00023237"/>
    </source>
</evidence>
<dbReference type="Pfam" id="PF00593">
    <property type="entry name" value="TonB_dep_Rec_b-barrel"/>
    <property type="match status" value="1"/>
</dbReference>
<keyword evidence="3" id="KW-0998">Cell outer membrane</keyword>
<dbReference type="InterPro" id="IPR037066">
    <property type="entry name" value="Plug_dom_sf"/>
</dbReference>
<evidence type="ECO:0000313" key="11">
    <source>
        <dbReference type="Proteomes" id="UP000550136"/>
    </source>
</evidence>
<dbReference type="Gene3D" id="2.170.130.10">
    <property type="entry name" value="TonB-dependent receptor, plug domain"/>
    <property type="match status" value="1"/>
</dbReference>
<feature type="compositionally biased region" description="Polar residues" evidence="5">
    <location>
        <begin position="41"/>
        <end position="56"/>
    </location>
</feature>
<dbReference type="SUPFAM" id="SSF56935">
    <property type="entry name" value="Porins"/>
    <property type="match status" value="1"/>
</dbReference>
<comment type="similarity">
    <text evidence="4">Belongs to the TonB-dependent receptor family.</text>
</comment>
<dbReference type="NCBIfam" id="TIGR01782">
    <property type="entry name" value="TonB-Xanth-Caul"/>
    <property type="match status" value="1"/>
</dbReference>
<gene>
    <name evidence="9" type="ORF">HKX06_21255</name>
    <name evidence="10" type="ORF">I6G38_10200</name>
</gene>
<dbReference type="Proteomes" id="UP000550136">
    <property type="component" value="Unassembled WGS sequence"/>
</dbReference>
<evidence type="ECO:0000256" key="4">
    <source>
        <dbReference type="RuleBase" id="RU003357"/>
    </source>
</evidence>
<evidence type="ECO:0000313" key="10">
    <source>
        <dbReference type="EMBL" id="QPT10659.1"/>
    </source>
</evidence>
<dbReference type="Pfam" id="PF07715">
    <property type="entry name" value="Plug"/>
    <property type="match status" value="1"/>
</dbReference>
<dbReference type="InterPro" id="IPR012910">
    <property type="entry name" value="Plug_dom"/>
</dbReference>
<dbReference type="PANTHER" id="PTHR40980:SF3">
    <property type="entry name" value="TONB-DEPENDENT RECEPTOR-LIKE BETA-BARREL DOMAIN-CONTAINING PROTEIN"/>
    <property type="match status" value="1"/>
</dbReference>
<feature type="compositionally biased region" description="Polar residues" evidence="5">
    <location>
        <begin position="65"/>
        <end position="81"/>
    </location>
</feature>
<evidence type="ECO:0000256" key="1">
    <source>
        <dbReference type="ARBA" id="ARBA00004442"/>
    </source>
</evidence>
<dbReference type="Proteomes" id="UP000594836">
    <property type="component" value="Chromosome"/>
</dbReference>
<comment type="subcellular location">
    <subcellularLocation>
        <location evidence="1 4">Cell outer membrane</location>
    </subcellularLocation>
</comment>
<proteinExistence type="inferred from homology"/>
<dbReference type="InterPro" id="IPR010104">
    <property type="entry name" value="TonB_rcpt_bac"/>
</dbReference>
<feature type="region of interest" description="Disordered" evidence="5">
    <location>
        <begin position="41"/>
        <end position="93"/>
    </location>
</feature>
<protein>
    <submittedName>
        <fullName evidence="9">TonB-dependent receptor</fullName>
    </submittedName>
</protein>
<keyword evidence="4" id="KW-0798">TonB box</keyword>
<dbReference type="PANTHER" id="PTHR40980">
    <property type="entry name" value="PLUG DOMAIN-CONTAINING PROTEIN"/>
    <property type="match status" value="1"/>
</dbReference>
<dbReference type="AlphaFoldDB" id="A0A7Y2KU26"/>
<feature type="signal peptide" evidence="6">
    <location>
        <begin position="1"/>
        <end position="37"/>
    </location>
</feature>
<evidence type="ECO:0000259" key="7">
    <source>
        <dbReference type="Pfam" id="PF00593"/>
    </source>
</evidence>
<dbReference type="GO" id="GO:0009279">
    <property type="term" value="C:cell outer membrane"/>
    <property type="evidence" value="ECO:0007669"/>
    <property type="project" value="UniProtKB-SubCell"/>
</dbReference>
<feature type="domain" description="TonB-dependent receptor-like beta-barrel" evidence="7">
    <location>
        <begin position="579"/>
        <end position="1150"/>
    </location>
</feature>
<dbReference type="InterPro" id="IPR000531">
    <property type="entry name" value="Beta-barrel_TonB"/>
</dbReference>
<evidence type="ECO:0000313" key="9">
    <source>
        <dbReference type="EMBL" id="NNG59870.1"/>
    </source>
</evidence>
<feature type="domain" description="TonB-dependent receptor plug" evidence="8">
    <location>
        <begin position="110"/>
        <end position="221"/>
    </location>
</feature>
<dbReference type="EMBL" id="JABEOU010000064">
    <property type="protein sequence ID" value="NNG59870.1"/>
    <property type="molecule type" value="Genomic_DNA"/>
</dbReference>
<evidence type="ECO:0000259" key="8">
    <source>
        <dbReference type="Pfam" id="PF07715"/>
    </source>
</evidence>
<evidence type="ECO:0000313" key="12">
    <source>
        <dbReference type="Proteomes" id="UP000594836"/>
    </source>
</evidence>
<dbReference type="Gene3D" id="2.40.170.20">
    <property type="entry name" value="TonB-dependent receptor, beta-barrel domain"/>
    <property type="match status" value="1"/>
</dbReference>
<feature type="chain" id="PRO_5036406062" evidence="6">
    <location>
        <begin position="38"/>
        <end position="1188"/>
    </location>
</feature>
<keyword evidence="2 4" id="KW-0472">Membrane</keyword>